<feature type="domain" description="RING-type" evidence="3">
    <location>
        <begin position="846"/>
        <end position="885"/>
    </location>
</feature>
<feature type="region of interest" description="Disordered" evidence="2">
    <location>
        <begin position="373"/>
        <end position="406"/>
    </location>
</feature>
<dbReference type="Pfam" id="PF13920">
    <property type="entry name" value="zf-C3HC4_3"/>
    <property type="match status" value="1"/>
</dbReference>
<dbReference type="Proteomes" id="UP001419268">
    <property type="component" value="Unassembled WGS sequence"/>
</dbReference>
<dbReference type="GO" id="GO:0008270">
    <property type="term" value="F:zinc ion binding"/>
    <property type="evidence" value="ECO:0007669"/>
    <property type="project" value="UniProtKB-KW"/>
</dbReference>
<organism evidence="4 5">
    <name type="scientific">Stephania cephalantha</name>
    <dbReference type="NCBI Taxonomy" id="152367"/>
    <lineage>
        <taxon>Eukaryota</taxon>
        <taxon>Viridiplantae</taxon>
        <taxon>Streptophyta</taxon>
        <taxon>Embryophyta</taxon>
        <taxon>Tracheophyta</taxon>
        <taxon>Spermatophyta</taxon>
        <taxon>Magnoliopsida</taxon>
        <taxon>Ranunculales</taxon>
        <taxon>Menispermaceae</taxon>
        <taxon>Menispermoideae</taxon>
        <taxon>Cissampelideae</taxon>
        <taxon>Stephania</taxon>
    </lineage>
</organism>
<protein>
    <recommendedName>
        <fullName evidence="3">RING-type domain-containing protein</fullName>
    </recommendedName>
</protein>
<dbReference type="PROSITE" id="PS50089">
    <property type="entry name" value="ZF_RING_2"/>
    <property type="match status" value="1"/>
</dbReference>
<evidence type="ECO:0000256" key="1">
    <source>
        <dbReference type="PROSITE-ProRule" id="PRU00175"/>
    </source>
</evidence>
<keyword evidence="5" id="KW-1185">Reference proteome</keyword>
<evidence type="ECO:0000313" key="4">
    <source>
        <dbReference type="EMBL" id="KAK9131607.1"/>
    </source>
</evidence>
<dbReference type="InterPro" id="IPR013083">
    <property type="entry name" value="Znf_RING/FYVE/PHD"/>
</dbReference>
<name>A0AAP0JCD7_9MAGN</name>
<evidence type="ECO:0000259" key="3">
    <source>
        <dbReference type="PROSITE" id="PS50089"/>
    </source>
</evidence>
<feature type="region of interest" description="Disordered" evidence="2">
    <location>
        <begin position="712"/>
        <end position="760"/>
    </location>
</feature>
<feature type="compositionally biased region" description="Basic and acidic residues" evidence="2">
    <location>
        <begin position="374"/>
        <end position="391"/>
    </location>
</feature>
<proteinExistence type="predicted"/>
<keyword evidence="1" id="KW-0862">Zinc</keyword>
<dbReference type="EMBL" id="JBBNAG010000005">
    <property type="protein sequence ID" value="KAK9131607.1"/>
    <property type="molecule type" value="Genomic_DNA"/>
</dbReference>
<reference evidence="4 5" key="1">
    <citation type="submission" date="2024-01" db="EMBL/GenBank/DDBJ databases">
        <title>Genome assemblies of Stephania.</title>
        <authorList>
            <person name="Yang L."/>
        </authorList>
    </citation>
    <scope>NUCLEOTIDE SEQUENCE [LARGE SCALE GENOMIC DNA]</scope>
    <source>
        <strain evidence="4">JXDWG</strain>
        <tissue evidence="4">Leaf</tissue>
    </source>
</reference>
<dbReference type="CDD" id="cd16647">
    <property type="entry name" value="mRING-HC-C3HC5_NEU1"/>
    <property type="match status" value="1"/>
</dbReference>
<dbReference type="Gene3D" id="3.30.40.10">
    <property type="entry name" value="Zinc/RING finger domain, C3HC4 (zinc finger)"/>
    <property type="match status" value="1"/>
</dbReference>
<comment type="caution">
    <text evidence="4">The sequence shown here is derived from an EMBL/GenBank/DDBJ whole genome shotgun (WGS) entry which is preliminary data.</text>
</comment>
<evidence type="ECO:0000256" key="2">
    <source>
        <dbReference type="SAM" id="MobiDB-lite"/>
    </source>
</evidence>
<keyword evidence="1" id="KW-0479">Metal-binding</keyword>
<feature type="region of interest" description="Disordered" evidence="2">
    <location>
        <begin position="443"/>
        <end position="463"/>
    </location>
</feature>
<sequence length="898" mass="101229">MLERTTNYAPSHSFTLSVFLSVLLLGLINSYMASSQVLRDLNRTREREIHMNSPTFKGLVKDHFQTTFNAYAGCDENCDRNGEGFRALSTRNSRVFDPWEAQTVTARASTFQREPYSRALVDSSVDLPNLLRASSLVQMWKEFEAEARSPTANCQPGSATFRLNSATSNASVYSDYNCDSADDRYASAMAPEDSSTDCESDLTAPSESFSPSNRGISSDISERLRVADIIRRYTSSIVSSSDENEHNQSVLLEASSLDRSMPNHGGQRDPPFKGITLRIRGRQAFIDLMKQIGRDRQREIAILRDRHAVSRFTHRGRIQSLLKLRFLRQRGPVQDQCRPISTALELSRRPQRTAIFRLRERFDQRVGQDGAAVLRRERSSSQVDVHKESWDSRNPGTYAQNSNHQEVAAPLVKKSSTSTELNLMPLSSSREHLQDEINGISQVTQEGTSSSGSSPSEHLQEEPRRISNVAWQRIGSESSSPSVHLQEQANGISDVKWQRKNLGSCSPSEHLQEQAHGIPDSTWQGTSSRSSSPCEHWQEEANGGEDITWQRTTSGAHDPEFQYPVDTAVPMHVDIAASVHVREEEMSETNLGISQHAVESFDRWDGLEVEEEPHLVEPTDMSWLSNDSGLQTNWEGERQPWLSEMQEHDTDNEEIRDLLGRRRVSSLLSSGFRARMERLVLSYLQRQGNLAVDSTGGGDSFEHQYDEAHDEYVQTASSSLQLPQPLQSTPWNHYDDQEINENSDAFPSTTSFPSRQSQSHYPNSQLFSSLTNHSSLEIDLIYDLRGHLASLHQEMAELQKSMKSCMEMQMTLRSSIKQEVAAAVSHSFHGEAKESFKQVQSKKGNCCICYEMKIDSLLYRCGHMCTCFNCANELQWSSSKCPICRAPILDVVRAYPDT</sequence>
<feature type="compositionally biased region" description="Polar residues" evidence="2">
    <location>
        <begin position="203"/>
        <end position="215"/>
    </location>
</feature>
<feature type="compositionally biased region" description="Low complexity" evidence="2">
    <location>
        <begin position="717"/>
        <end position="730"/>
    </location>
</feature>
<evidence type="ECO:0000313" key="5">
    <source>
        <dbReference type="Proteomes" id="UP001419268"/>
    </source>
</evidence>
<dbReference type="PANTHER" id="PTHR47820:SF3">
    <property type="entry name" value="OS07G0499800 PROTEIN"/>
    <property type="match status" value="1"/>
</dbReference>
<accession>A0AAP0JCD7</accession>
<dbReference type="SUPFAM" id="SSF57850">
    <property type="entry name" value="RING/U-box"/>
    <property type="match status" value="1"/>
</dbReference>
<feature type="compositionally biased region" description="Polar residues" evidence="2">
    <location>
        <begin position="740"/>
        <end position="760"/>
    </location>
</feature>
<feature type="compositionally biased region" description="Polar residues" evidence="2">
    <location>
        <begin position="392"/>
        <end position="405"/>
    </location>
</feature>
<keyword evidence="1" id="KW-0863">Zinc-finger</keyword>
<gene>
    <name evidence="4" type="ORF">Scep_011135</name>
</gene>
<feature type="region of interest" description="Disordered" evidence="2">
    <location>
        <begin position="503"/>
        <end position="540"/>
    </location>
</feature>
<feature type="compositionally biased region" description="Low complexity" evidence="2">
    <location>
        <begin position="443"/>
        <end position="457"/>
    </location>
</feature>
<dbReference type="AlphaFoldDB" id="A0AAP0JCD7"/>
<feature type="region of interest" description="Disordered" evidence="2">
    <location>
        <begin position="188"/>
        <end position="215"/>
    </location>
</feature>
<dbReference type="PANTHER" id="PTHR47820">
    <property type="entry name" value="BNAC05G24000D PROTEIN"/>
    <property type="match status" value="1"/>
</dbReference>
<dbReference type="InterPro" id="IPR001841">
    <property type="entry name" value="Znf_RING"/>
</dbReference>